<gene>
    <name evidence="3" type="ORF">QE404_003393</name>
</gene>
<dbReference type="InterPro" id="IPR005135">
    <property type="entry name" value="Endo/exonuclease/phosphatase"/>
</dbReference>
<proteinExistence type="predicted"/>
<dbReference type="GO" id="GO:0016787">
    <property type="term" value="F:hydrolase activity"/>
    <property type="evidence" value="ECO:0007669"/>
    <property type="project" value="UniProtKB-KW"/>
</dbReference>
<dbReference type="Proteomes" id="UP001225072">
    <property type="component" value="Unassembled WGS sequence"/>
</dbReference>
<feature type="transmembrane region" description="Helical" evidence="1">
    <location>
        <begin position="36"/>
        <end position="59"/>
    </location>
</feature>
<keyword evidence="3" id="KW-0540">Nuclease</keyword>
<comment type="caution">
    <text evidence="3">The sequence shown here is derived from an EMBL/GenBank/DDBJ whole genome shotgun (WGS) entry which is preliminary data.</text>
</comment>
<evidence type="ECO:0000256" key="1">
    <source>
        <dbReference type="SAM" id="Phobius"/>
    </source>
</evidence>
<evidence type="ECO:0000313" key="3">
    <source>
        <dbReference type="EMBL" id="MDQ1098246.1"/>
    </source>
</evidence>
<feature type="transmembrane region" description="Helical" evidence="1">
    <location>
        <begin position="65"/>
        <end position="83"/>
    </location>
</feature>
<feature type="transmembrane region" description="Helical" evidence="1">
    <location>
        <begin position="6"/>
        <end position="24"/>
    </location>
</feature>
<dbReference type="InterPro" id="IPR036691">
    <property type="entry name" value="Endo/exonu/phosph_ase_sf"/>
</dbReference>
<organism evidence="3 4">
    <name type="scientific">Chryseobacterium camelliae</name>
    <dbReference type="NCBI Taxonomy" id="1265445"/>
    <lineage>
        <taxon>Bacteria</taxon>
        <taxon>Pseudomonadati</taxon>
        <taxon>Bacteroidota</taxon>
        <taxon>Flavobacteriia</taxon>
        <taxon>Flavobacteriales</taxon>
        <taxon>Weeksellaceae</taxon>
        <taxon>Chryseobacterium group</taxon>
        <taxon>Chryseobacterium</taxon>
    </lineage>
</organism>
<sequence>MKIVRFILLIAHVGILMLLSAMLLNDYISPKTFSWLNLLSLGFPILMVAYIMLTMMWIVLWKKRAIVFLLFGLLFFNATIRWVNYTPVNKKTPDVKIMSFNIKAGKYGQDEIQQYISRCNPDIVLLQECSDVSYFKGFPEKKANAVVSILSKYKIISQKELIENEIGNGDSENAYATQNDIEIKGNIYRIINVHLQSYYFEKENLKLNGNEQEDKLKVKNVLGRLLSTFKIHQEQVELIRKAAEKSPYPVIVAGDFNAVPNSYEYYHIAGYLKDAFVEAGRGSGTSFHDYKFPIRIDYIFTSKNIEAVTYHVDRSVNLSDHDPVLATFRLNAKNSQN</sequence>
<dbReference type="RefSeq" id="WP_307452369.1">
    <property type="nucleotide sequence ID" value="NZ_JAUTAL010000001.1"/>
</dbReference>
<dbReference type="GO" id="GO:0004519">
    <property type="term" value="F:endonuclease activity"/>
    <property type="evidence" value="ECO:0007669"/>
    <property type="project" value="UniProtKB-KW"/>
</dbReference>
<keyword evidence="1" id="KW-0472">Membrane</keyword>
<dbReference type="PANTHER" id="PTHR14859">
    <property type="entry name" value="CALCOFLUOR WHITE HYPERSENSITIVE PROTEIN PRECURSOR"/>
    <property type="match status" value="1"/>
</dbReference>
<evidence type="ECO:0000259" key="2">
    <source>
        <dbReference type="Pfam" id="PF03372"/>
    </source>
</evidence>
<keyword evidence="4" id="KW-1185">Reference proteome</keyword>
<dbReference type="Pfam" id="PF03372">
    <property type="entry name" value="Exo_endo_phos"/>
    <property type="match status" value="1"/>
</dbReference>
<evidence type="ECO:0000313" key="4">
    <source>
        <dbReference type="Proteomes" id="UP001225072"/>
    </source>
</evidence>
<protein>
    <submittedName>
        <fullName evidence="3">Endonuclease/exonuclease/phosphatase family metal-dependent hydrolase</fullName>
    </submittedName>
</protein>
<keyword evidence="1" id="KW-1133">Transmembrane helix</keyword>
<name>A0ABU0TMG9_9FLAO</name>
<accession>A0ABU0TMG9</accession>
<dbReference type="CDD" id="cd09084">
    <property type="entry name" value="EEP-2"/>
    <property type="match status" value="1"/>
</dbReference>
<keyword evidence="3" id="KW-0255">Endonuclease</keyword>
<dbReference type="PANTHER" id="PTHR14859:SF15">
    <property type="entry name" value="ENDONUCLEASE_EXONUCLEASE_PHOSPHATASE DOMAIN-CONTAINING PROTEIN"/>
    <property type="match status" value="1"/>
</dbReference>
<reference evidence="3 4" key="1">
    <citation type="submission" date="2023-07" db="EMBL/GenBank/DDBJ databases">
        <title>Functional and genomic diversity of the sorghum phyllosphere microbiome.</title>
        <authorList>
            <person name="Shade A."/>
        </authorList>
    </citation>
    <scope>NUCLEOTIDE SEQUENCE [LARGE SCALE GENOMIC DNA]</scope>
    <source>
        <strain evidence="3 4">SORGH_AS_1064</strain>
    </source>
</reference>
<feature type="domain" description="Endonuclease/exonuclease/phosphatase" evidence="2">
    <location>
        <begin position="98"/>
        <end position="321"/>
    </location>
</feature>
<dbReference type="InterPro" id="IPR051916">
    <property type="entry name" value="GPI-anchor_lipid_remodeler"/>
</dbReference>
<dbReference type="EMBL" id="JAUTAL010000001">
    <property type="protein sequence ID" value="MDQ1098246.1"/>
    <property type="molecule type" value="Genomic_DNA"/>
</dbReference>
<keyword evidence="1" id="KW-0812">Transmembrane</keyword>
<dbReference type="SUPFAM" id="SSF56219">
    <property type="entry name" value="DNase I-like"/>
    <property type="match status" value="1"/>
</dbReference>
<keyword evidence="3" id="KW-0378">Hydrolase</keyword>
<dbReference type="Gene3D" id="3.60.10.10">
    <property type="entry name" value="Endonuclease/exonuclease/phosphatase"/>
    <property type="match status" value="1"/>
</dbReference>